<evidence type="ECO:0000313" key="2">
    <source>
        <dbReference type="EMBL" id="KAH7135741.1"/>
    </source>
</evidence>
<keyword evidence="3" id="KW-1185">Reference proteome</keyword>
<feature type="signal peptide" evidence="1">
    <location>
        <begin position="1"/>
        <end position="19"/>
    </location>
</feature>
<protein>
    <submittedName>
        <fullName evidence="2">Uncharacterized protein</fullName>
    </submittedName>
</protein>
<organism evidence="2 3">
    <name type="scientific">Dendryphion nanum</name>
    <dbReference type="NCBI Taxonomy" id="256645"/>
    <lineage>
        <taxon>Eukaryota</taxon>
        <taxon>Fungi</taxon>
        <taxon>Dikarya</taxon>
        <taxon>Ascomycota</taxon>
        <taxon>Pezizomycotina</taxon>
        <taxon>Dothideomycetes</taxon>
        <taxon>Pleosporomycetidae</taxon>
        <taxon>Pleosporales</taxon>
        <taxon>Torulaceae</taxon>
        <taxon>Dendryphion</taxon>
    </lineage>
</organism>
<dbReference type="EMBL" id="JAGMWT010000002">
    <property type="protein sequence ID" value="KAH7135741.1"/>
    <property type="molecule type" value="Genomic_DNA"/>
</dbReference>
<evidence type="ECO:0000313" key="3">
    <source>
        <dbReference type="Proteomes" id="UP000700596"/>
    </source>
</evidence>
<gene>
    <name evidence="2" type="ORF">B0J11DRAFT_168855</name>
</gene>
<accession>A0A9P9EEM7</accession>
<sequence>MTTSILLAVAALGLRTTLAASTSYPECLSFGMDFQNDGAYFQNSLSNDNFTFVSQFDNCQDDFAYNILIDPKGDQVLCSDTPLRPDDTNQLSTCPVKKSELISGDWSVVIMSDNGDGESIAYERDFKLSVGPQSTSTFTPTATATMVSVPVVTVTSTSTDTLITVLDPTTVTSPSTTITPTKTVTPARVTSTTTKALLTLKFTAYSIDIAKVTSTKTASCKHPTRQPTCDPKAKIRPTVGPFAKKNSVKFRREIEEEKVRFVEERRIRIEARAPDPQPLIVTDANTNNWPTITITSTAPATTATDITTALTTSTSTPPPVTVLQGKKTAAVVTVTAATPTRTVTRYNIATSVTTKTLRYVYTIRTTVTPPAVSAACKTAGGVLL</sequence>
<proteinExistence type="predicted"/>
<dbReference type="OrthoDB" id="3937708at2759"/>
<feature type="chain" id="PRO_5040122806" evidence="1">
    <location>
        <begin position="20"/>
        <end position="384"/>
    </location>
</feature>
<dbReference type="Proteomes" id="UP000700596">
    <property type="component" value="Unassembled WGS sequence"/>
</dbReference>
<name>A0A9P9EEM7_9PLEO</name>
<keyword evidence="1" id="KW-0732">Signal</keyword>
<evidence type="ECO:0000256" key="1">
    <source>
        <dbReference type="SAM" id="SignalP"/>
    </source>
</evidence>
<comment type="caution">
    <text evidence="2">The sequence shown here is derived from an EMBL/GenBank/DDBJ whole genome shotgun (WGS) entry which is preliminary data.</text>
</comment>
<reference evidence="2" key="1">
    <citation type="journal article" date="2021" name="Nat. Commun.">
        <title>Genetic determinants of endophytism in the Arabidopsis root mycobiome.</title>
        <authorList>
            <person name="Mesny F."/>
            <person name="Miyauchi S."/>
            <person name="Thiergart T."/>
            <person name="Pickel B."/>
            <person name="Atanasova L."/>
            <person name="Karlsson M."/>
            <person name="Huettel B."/>
            <person name="Barry K.W."/>
            <person name="Haridas S."/>
            <person name="Chen C."/>
            <person name="Bauer D."/>
            <person name="Andreopoulos W."/>
            <person name="Pangilinan J."/>
            <person name="LaButti K."/>
            <person name="Riley R."/>
            <person name="Lipzen A."/>
            <person name="Clum A."/>
            <person name="Drula E."/>
            <person name="Henrissat B."/>
            <person name="Kohler A."/>
            <person name="Grigoriev I.V."/>
            <person name="Martin F.M."/>
            <person name="Hacquard S."/>
        </authorList>
    </citation>
    <scope>NUCLEOTIDE SEQUENCE</scope>
    <source>
        <strain evidence="2">MPI-CAGE-CH-0243</strain>
    </source>
</reference>
<dbReference type="AlphaFoldDB" id="A0A9P9EEM7"/>